<dbReference type="Proteomes" id="UP000739538">
    <property type="component" value="Unassembled WGS sequence"/>
</dbReference>
<organism evidence="8 9">
    <name type="scientific">Eiseniibacteriota bacterium</name>
    <dbReference type="NCBI Taxonomy" id="2212470"/>
    <lineage>
        <taxon>Bacteria</taxon>
        <taxon>Candidatus Eiseniibacteriota</taxon>
    </lineage>
</organism>
<proteinExistence type="inferred from homology"/>
<accession>A0A956SDZ7</accession>
<keyword evidence="8" id="KW-0808">Transferase</keyword>
<dbReference type="GO" id="GO:0019752">
    <property type="term" value="P:carboxylic acid metabolic process"/>
    <property type="evidence" value="ECO:0007669"/>
    <property type="project" value="InterPro"/>
</dbReference>
<evidence type="ECO:0000256" key="7">
    <source>
        <dbReference type="RuleBase" id="RU000382"/>
    </source>
</evidence>
<keyword evidence="5 7" id="KW-0456">Lyase</keyword>
<protein>
    <submittedName>
        <fullName evidence="8">Aminotransferase class V-fold PLP-dependent enzyme</fullName>
    </submittedName>
</protein>
<dbReference type="InterPro" id="IPR015422">
    <property type="entry name" value="PyrdxlP-dep_Trfase_small"/>
</dbReference>
<evidence type="ECO:0000256" key="2">
    <source>
        <dbReference type="ARBA" id="ARBA00009533"/>
    </source>
</evidence>
<feature type="modified residue" description="N6-(pyridoxal phosphate)lysine" evidence="6">
    <location>
        <position position="293"/>
    </location>
</feature>
<dbReference type="InterPro" id="IPR015421">
    <property type="entry name" value="PyrdxlP-dep_Trfase_major"/>
</dbReference>
<keyword evidence="4 6" id="KW-0663">Pyridoxal phosphate</keyword>
<comment type="caution">
    <text evidence="8">The sequence shown here is derived from an EMBL/GenBank/DDBJ whole genome shotgun (WGS) entry which is preliminary data.</text>
</comment>
<evidence type="ECO:0000256" key="6">
    <source>
        <dbReference type="PIRSR" id="PIRSR602129-50"/>
    </source>
</evidence>
<dbReference type="InterPro" id="IPR002129">
    <property type="entry name" value="PyrdxlP-dep_de-COase"/>
</dbReference>
<evidence type="ECO:0000256" key="5">
    <source>
        <dbReference type="ARBA" id="ARBA00023239"/>
    </source>
</evidence>
<dbReference type="GO" id="GO:0008483">
    <property type="term" value="F:transaminase activity"/>
    <property type="evidence" value="ECO:0007669"/>
    <property type="project" value="UniProtKB-KW"/>
</dbReference>
<dbReference type="GO" id="GO:0030170">
    <property type="term" value="F:pyridoxal phosphate binding"/>
    <property type="evidence" value="ECO:0007669"/>
    <property type="project" value="InterPro"/>
</dbReference>
<dbReference type="SUPFAM" id="SSF53383">
    <property type="entry name" value="PLP-dependent transferases"/>
    <property type="match status" value="1"/>
</dbReference>
<dbReference type="EMBL" id="JAGQHS010000032">
    <property type="protein sequence ID" value="MCA9755794.1"/>
    <property type="molecule type" value="Genomic_DNA"/>
</dbReference>
<dbReference type="GO" id="GO:0006520">
    <property type="term" value="P:amino acid metabolic process"/>
    <property type="evidence" value="ECO:0007669"/>
    <property type="project" value="InterPro"/>
</dbReference>
<dbReference type="PANTHER" id="PTHR11999:SF70">
    <property type="entry name" value="MIP05841P"/>
    <property type="match status" value="1"/>
</dbReference>
<reference evidence="8" key="2">
    <citation type="journal article" date="2021" name="Microbiome">
        <title>Successional dynamics and alternative stable states in a saline activated sludge microbial community over 9 years.</title>
        <authorList>
            <person name="Wang Y."/>
            <person name="Ye J."/>
            <person name="Ju F."/>
            <person name="Liu L."/>
            <person name="Boyd J.A."/>
            <person name="Deng Y."/>
            <person name="Parks D.H."/>
            <person name="Jiang X."/>
            <person name="Yin X."/>
            <person name="Woodcroft B.J."/>
            <person name="Tyson G.W."/>
            <person name="Hugenholtz P."/>
            <person name="Polz M.F."/>
            <person name="Zhang T."/>
        </authorList>
    </citation>
    <scope>NUCLEOTIDE SEQUENCE</scope>
    <source>
        <strain evidence="8">HKST-UBA02</strain>
    </source>
</reference>
<dbReference type="InterPro" id="IPR015424">
    <property type="entry name" value="PyrdxlP-dep_Trfase"/>
</dbReference>
<gene>
    <name evidence="8" type="ORF">KDA27_08340</name>
</gene>
<dbReference type="Gene3D" id="3.90.1150.10">
    <property type="entry name" value="Aspartate Aminotransferase, domain 1"/>
    <property type="match status" value="1"/>
</dbReference>
<dbReference type="AlphaFoldDB" id="A0A956SDZ7"/>
<sequence>MTQLNVPLEPNEEQRAQLHDAVMAFAERFVAARASAPASSSTADDTRLRRLLTPPGERARPLDRVLEDFADALDTGFDTTSPGFLSYIPSGGIYTSALAGFLGAVTNRYTGGSHASPGCVAMEESVIRWMTSLFGLPETAGGVLLSGGSIANLTAVVTARSRFGEDFRRGVIYASTAAHHSLSKSARIAGIAADRVRRVPTTSQLTIDVDALRAAIAADRAAGLRPMMIVSNAGTTDTGSIDPIAECATVAKSQGAWHHVDAAYGGFFQLTVRGRERLESISLADSITIDAHKSLFLPFGIGGLLVRDRSTLAEAHEGRGSYMQDVAAGELPHYFSMGPELTRPNRGLAVWLPLQIHGIAPFREALDHMLDLAEWAAEQISAMPEFELVCECELSVVAFRAVAGDAESRRIFEAVNATRELHLSSTTVDGHFVLRLAFLSQRTDMCVARRAVELLGRISASA</sequence>
<keyword evidence="3" id="KW-0210">Decarboxylase</keyword>
<dbReference type="Pfam" id="PF00282">
    <property type="entry name" value="Pyridoxal_deC"/>
    <property type="match status" value="1"/>
</dbReference>
<reference evidence="8" key="1">
    <citation type="submission" date="2020-04" db="EMBL/GenBank/DDBJ databases">
        <authorList>
            <person name="Zhang T."/>
        </authorList>
    </citation>
    <scope>NUCLEOTIDE SEQUENCE</scope>
    <source>
        <strain evidence="8">HKST-UBA02</strain>
    </source>
</reference>
<evidence type="ECO:0000313" key="8">
    <source>
        <dbReference type="EMBL" id="MCA9755794.1"/>
    </source>
</evidence>
<dbReference type="InterPro" id="IPR010977">
    <property type="entry name" value="Aromatic_deC"/>
</dbReference>
<evidence type="ECO:0000313" key="9">
    <source>
        <dbReference type="Proteomes" id="UP000739538"/>
    </source>
</evidence>
<dbReference type="GO" id="GO:0016831">
    <property type="term" value="F:carboxy-lyase activity"/>
    <property type="evidence" value="ECO:0007669"/>
    <property type="project" value="UniProtKB-KW"/>
</dbReference>
<dbReference type="Gene3D" id="3.40.640.10">
    <property type="entry name" value="Type I PLP-dependent aspartate aminotransferase-like (Major domain)"/>
    <property type="match status" value="1"/>
</dbReference>
<evidence type="ECO:0000256" key="4">
    <source>
        <dbReference type="ARBA" id="ARBA00022898"/>
    </source>
</evidence>
<dbReference type="PRINTS" id="PR00800">
    <property type="entry name" value="YHDCRBOXLASE"/>
</dbReference>
<name>A0A956SDZ7_UNCEI</name>
<keyword evidence="8" id="KW-0032">Aminotransferase</keyword>
<dbReference type="GO" id="GO:0005737">
    <property type="term" value="C:cytoplasm"/>
    <property type="evidence" value="ECO:0007669"/>
    <property type="project" value="TreeGrafter"/>
</dbReference>
<evidence type="ECO:0000256" key="3">
    <source>
        <dbReference type="ARBA" id="ARBA00022793"/>
    </source>
</evidence>
<evidence type="ECO:0000256" key="1">
    <source>
        <dbReference type="ARBA" id="ARBA00001933"/>
    </source>
</evidence>
<comment type="similarity">
    <text evidence="2 7">Belongs to the group II decarboxylase family.</text>
</comment>
<comment type="cofactor">
    <cofactor evidence="1 6 7">
        <name>pyridoxal 5'-phosphate</name>
        <dbReference type="ChEBI" id="CHEBI:597326"/>
    </cofactor>
</comment>
<dbReference type="PANTHER" id="PTHR11999">
    <property type="entry name" value="GROUP II PYRIDOXAL-5-PHOSPHATE DECARBOXYLASE"/>
    <property type="match status" value="1"/>
</dbReference>